<evidence type="ECO:0000313" key="2">
    <source>
        <dbReference type="Proteomes" id="UP000663419"/>
    </source>
</evidence>
<organism evidence="1 2">
    <name type="scientific">Ajellomyces capsulatus (strain H88)</name>
    <name type="common">Darling's disease fungus</name>
    <name type="synonym">Histoplasma capsulatum</name>
    <dbReference type="NCBI Taxonomy" id="544711"/>
    <lineage>
        <taxon>Eukaryota</taxon>
        <taxon>Fungi</taxon>
        <taxon>Dikarya</taxon>
        <taxon>Ascomycota</taxon>
        <taxon>Pezizomycotina</taxon>
        <taxon>Eurotiomycetes</taxon>
        <taxon>Eurotiomycetidae</taxon>
        <taxon>Onygenales</taxon>
        <taxon>Ajellomycetaceae</taxon>
        <taxon>Histoplasma</taxon>
    </lineage>
</organism>
<dbReference type="VEuPathDB" id="FungiDB:I7I53_08367"/>
<proteinExistence type="predicted"/>
<name>A0A8A1LFK9_AJEC8</name>
<gene>
    <name evidence="1" type="ORF">I7I53_08367</name>
</gene>
<protein>
    <submittedName>
        <fullName evidence="1">Uncharacterized protein</fullName>
    </submittedName>
</protein>
<dbReference type="EMBL" id="CP069103">
    <property type="protein sequence ID" value="QSS52656.1"/>
    <property type="molecule type" value="Genomic_DNA"/>
</dbReference>
<dbReference type="Proteomes" id="UP000663419">
    <property type="component" value="Chromosome 2"/>
</dbReference>
<accession>A0A8A1LFK9</accession>
<reference evidence="1" key="1">
    <citation type="submission" date="2021-01" db="EMBL/GenBank/DDBJ databases">
        <title>Chromosome-level genome assembly of a human fungal pathogen reveals clustering of transcriptionally co-regulated genes.</title>
        <authorList>
            <person name="Voorhies M."/>
            <person name="Cohen S."/>
            <person name="Shea T.P."/>
            <person name="Petrus S."/>
            <person name="Munoz J.F."/>
            <person name="Poplawski S."/>
            <person name="Goldman W.E."/>
            <person name="Michael T."/>
            <person name="Cuomo C.A."/>
            <person name="Sil A."/>
            <person name="Beyhan S."/>
        </authorList>
    </citation>
    <scope>NUCLEOTIDE SEQUENCE</scope>
    <source>
        <strain evidence="1">H88</strain>
    </source>
</reference>
<dbReference type="AlphaFoldDB" id="A0A8A1LFK9"/>
<sequence length="78" mass="8721">MSLLARAMEGAWANQTAFCGFYCRDPGHQQQSIVASAGESISGARHDIWRTLCSISLLRFRSLSFHRLLSPMSRYASL</sequence>
<evidence type="ECO:0000313" key="1">
    <source>
        <dbReference type="EMBL" id="QSS52656.1"/>
    </source>
</evidence>